<dbReference type="InterPro" id="IPR009033">
    <property type="entry name" value="Calreticulin/calnexin_P_dom_sf"/>
</dbReference>
<keyword evidence="5 8" id="KW-1133">Transmembrane helix</keyword>
<protein>
    <submittedName>
        <fullName evidence="10">Calnexin</fullName>
    </submittedName>
</protein>
<keyword evidence="11" id="KW-1185">Reference proteome</keyword>
<evidence type="ECO:0000256" key="4">
    <source>
        <dbReference type="ARBA" id="ARBA00022824"/>
    </source>
</evidence>
<evidence type="ECO:0000256" key="5">
    <source>
        <dbReference type="ARBA" id="ARBA00022989"/>
    </source>
</evidence>
<evidence type="ECO:0000256" key="1">
    <source>
        <dbReference type="ARBA" id="ARBA00004389"/>
    </source>
</evidence>
<dbReference type="EMBL" id="JARVKF010000374">
    <property type="protein sequence ID" value="KAK9418458.1"/>
    <property type="molecule type" value="Genomic_DNA"/>
</dbReference>
<feature type="transmembrane region" description="Helical" evidence="8">
    <location>
        <begin position="497"/>
        <end position="517"/>
    </location>
</feature>
<feature type="compositionally biased region" description="Acidic residues" evidence="9">
    <location>
        <begin position="282"/>
        <end position="294"/>
    </location>
</feature>
<comment type="subcellular location">
    <subcellularLocation>
        <location evidence="1">Endoplasmic reticulum membrane</location>
        <topology evidence="1">Single-pass membrane protein</topology>
    </subcellularLocation>
</comment>
<dbReference type="SUPFAM" id="SSF49899">
    <property type="entry name" value="Concanavalin A-like lectins/glucanases"/>
    <property type="match status" value="2"/>
</dbReference>
<dbReference type="Gene3D" id="2.10.250.10">
    <property type="entry name" value="Calreticulin/calnexin, P domain"/>
    <property type="match status" value="1"/>
</dbReference>
<evidence type="ECO:0000256" key="3">
    <source>
        <dbReference type="ARBA" id="ARBA00022692"/>
    </source>
</evidence>
<keyword evidence="3 8" id="KW-0812">Transmembrane</keyword>
<evidence type="ECO:0000256" key="6">
    <source>
        <dbReference type="ARBA" id="ARBA00023136"/>
    </source>
</evidence>
<dbReference type="PROSITE" id="PS00804">
    <property type="entry name" value="CALRETICULIN_2"/>
    <property type="match status" value="1"/>
</dbReference>
<comment type="similarity">
    <text evidence="2 8">Belongs to the calreticulin family.</text>
</comment>
<proteinExistence type="inferred from homology"/>
<dbReference type="SUPFAM" id="SSF63887">
    <property type="entry name" value="P-domain of calnexin/calreticulin"/>
    <property type="match status" value="1"/>
</dbReference>
<accession>A0ABR2UUX9</accession>
<comment type="caution">
    <text evidence="10">The sequence shown here is derived from an EMBL/GenBank/DDBJ whole genome shotgun (WGS) entry which is preliminary data.</text>
</comment>
<evidence type="ECO:0000256" key="9">
    <source>
        <dbReference type="SAM" id="MobiDB-lite"/>
    </source>
</evidence>
<keyword evidence="6 8" id="KW-0472">Membrane</keyword>
<feature type="chain" id="PRO_5044949950" evidence="8">
    <location>
        <begin position="22"/>
        <end position="567"/>
    </location>
</feature>
<feature type="compositionally biased region" description="Basic and acidic residues" evidence="9">
    <location>
        <begin position="258"/>
        <end position="281"/>
    </location>
</feature>
<dbReference type="PANTHER" id="PTHR11073">
    <property type="entry name" value="CALRETICULIN AND CALNEXIN"/>
    <property type="match status" value="1"/>
</dbReference>
<dbReference type="InterPro" id="IPR018124">
    <property type="entry name" value="Calret/calnex_CS"/>
</dbReference>
<dbReference type="PROSITE" id="PS00803">
    <property type="entry name" value="CALRETICULIN_1"/>
    <property type="match status" value="1"/>
</dbReference>
<dbReference type="PROSITE" id="PS00805">
    <property type="entry name" value="CALRETICULIN_REPEAT"/>
    <property type="match status" value="1"/>
</dbReference>
<dbReference type="Proteomes" id="UP001408356">
    <property type="component" value="Unassembled WGS sequence"/>
</dbReference>
<reference evidence="10 11" key="1">
    <citation type="journal article" date="2024" name="J. Plant Pathol.">
        <title>Sequence and assembly of the genome of Seiridium unicorne, isolate CBS 538.82, causal agent of cypress canker disease.</title>
        <authorList>
            <person name="Scali E."/>
            <person name="Rocca G.D."/>
            <person name="Danti R."/>
            <person name="Garbelotto M."/>
            <person name="Barberini S."/>
            <person name="Baroncelli R."/>
            <person name="Emiliani G."/>
        </authorList>
    </citation>
    <scope>NUCLEOTIDE SEQUENCE [LARGE SCALE GENOMIC DNA]</scope>
    <source>
        <strain evidence="10 11">BM-138-508</strain>
    </source>
</reference>
<dbReference type="Pfam" id="PF00262">
    <property type="entry name" value="Calreticulin"/>
    <property type="match status" value="1"/>
</dbReference>
<organism evidence="10 11">
    <name type="scientific">Seiridium unicorne</name>
    <dbReference type="NCBI Taxonomy" id="138068"/>
    <lineage>
        <taxon>Eukaryota</taxon>
        <taxon>Fungi</taxon>
        <taxon>Dikarya</taxon>
        <taxon>Ascomycota</taxon>
        <taxon>Pezizomycotina</taxon>
        <taxon>Sordariomycetes</taxon>
        <taxon>Xylariomycetidae</taxon>
        <taxon>Amphisphaeriales</taxon>
        <taxon>Sporocadaceae</taxon>
        <taxon>Seiridium</taxon>
    </lineage>
</organism>
<evidence type="ECO:0000256" key="2">
    <source>
        <dbReference type="ARBA" id="ARBA00010983"/>
    </source>
</evidence>
<evidence type="ECO:0000256" key="7">
    <source>
        <dbReference type="ARBA" id="ARBA00023186"/>
    </source>
</evidence>
<gene>
    <name evidence="10" type="ORF">SUNI508_07946</name>
</gene>
<keyword evidence="7 8" id="KW-0143">Chaperone</keyword>
<sequence>MRFSQATIAWAAAALASGAWAADESSSSSAAESSTSVAAELPTFTPTTLKAPFLEQFTDDWETRWKPSHAKKDSNNDEEWAYVGEWSVEEPTVYKGMEGDKGLVVKNAAAHHAISAKFPKAVDPKDKPLVVQYEVKLQNGLECGGAYLKLLRDTKSLHQEEFANTTPYVIMFGPDKCGHTNKVHFIFNHKNPKTGEYEEKHLSSPPTARIVKTTELYTLIVHPNNTYIIKQNNEQVKTGSLLEDFSPSVNPAEEIDDPKDTKPEDWVDESRIADPEATKPEDWDEDAPFEIVDEEATKPEDWLEEEPLTVPDPEAQKPEDWDEEEDGDWIPPTVPNPKCADASGCGPWTKPMKKNPEYKGKWTAPYIDNPAYKGVWAPRKIKNPDYFEDKTPANFEPIGAIGFEIWTMQNNILFDNVYIGHSVEDAAKLAEETFGEKHPQEQLLELADKPKAEDKPKSPSDLKFTDDPVTYVKEKLDLFLTIAKADPIQAIKFVPEVPTAIGGLIVTIAALVGVFAFGGSAPAPVKKAAVDTKEKAKDAKDKAADAVATGAENVKAEVNKRTTRSQS</sequence>
<dbReference type="PANTHER" id="PTHR11073:SF1">
    <property type="entry name" value="CALNEXIN 14D-RELATED"/>
    <property type="match status" value="1"/>
</dbReference>
<keyword evidence="4 8" id="KW-0256">Endoplasmic reticulum</keyword>
<evidence type="ECO:0000313" key="10">
    <source>
        <dbReference type="EMBL" id="KAK9418458.1"/>
    </source>
</evidence>
<evidence type="ECO:0000313" key="11">
    <source>
        <dbReference type="Proteomes" id="UP001408356"/>
    </source>
</evidence>
<dbReference type="Gene3D" id="2.60.120.200">
    <property type="match status" value="1"/>
</dbReference>
<feature type="region of interest" description="Disordered" evidence="9">
    <location>
        <begin position="243"/>
        <end position="340"/>
    </location>
</feature>
<keyword evidence="8" id="KW-0732">Signal</keyword>
<dbReference type="InterPro" id="IPR013320">
    <property type="entry name" value="ConA-like_dom_sf"/>
</dbReference>
<feature type="signal peptide" evidence="8">
    <location>
        <begin position="1"/>
        <end position="21"/>
    </location>
</feature>
<evidence type="ECO:0000256" key="8">
    <source>
        <dbReference type="RuleBase" id="RU362126"/>
    </source>
</evidence>
<name>A0ABR2UUX9_9PEZI</name>
<dbReference type="InterPro" id="IPR001580">
    <property type="entry name" value="Calret/calnex"/>
</dbReference>
<dbReference type="PRINTS" id="PR00626">
    <property type="entry name" value="CALRETICULIN"/>
</dbReference>